<dbReference type="Proteomes" id="UP000783686">
    <property type="component" value="Unassembled WGS sequence"/>
</dbReference>
<dbReference type="OrthoDB" id="10053392at2759"/>
<dbReference type="PANTHER" id="PTHR31389">
    <property type="entry name" value="LD39211P"/>
    <property type="match status" value="1"/>
</dbReference>
<reference evidence="1" key="1">
    <citation type="submission" date="2020-09" db="EMBL/GenBank/DDBJ databases">
        <authorList>
            <person name="Kikuchi T."/>
        </authorList>
    </citation>
    <scope>NUCLEOTIDE SEQUENCE</scope>
    <source>
        <strain evidence="1">SH1</strain>
    </source>
</reference>
<comment type="caution">
    <text evidence="1">The sequence shown here is derived from an EMBL/GenBank/DDBJ whole genome shotgun (WGS) entry which is preliminary data.</text>
</comment>
<dbReference type="AlphaFoldDB" id="A0A811KCF1"/>
<sequence>MLAYLPLPHDVILAREYQSILFISDSPYTRRFLKWFSLCALTKDCIAPRGATVSCDLSVKDRIYNKMGRNCHRFDQNLWNLISLQYLFDPIDKGALRLGLVNEWVDGTVGANGMTAFINGTINKRDERFVPLGKMFNVTRGNVIKQRITLDC</sequence>
<dbReference type="PANTHER" id="PTHR31389:SF4">
    <property type="entry name" value="LD39211P"/>
    <property type="match status" value="1"/>
</dbReference>
<evidence type="ECO:0000313" key="2">
    <source>
        <dbReference type="Proteomes" id="UP000614601"/>
    </source>
</evidence>
<evidence type="ECO:0000313" key="1">
    <source>
        <dbReference type="EMBL" id="CAD5213443.1"/>
    </source>
</evidence>
<accession>A0A811KCF1</accession>
<organism evidence="1 2">
    <name type="scientific">Bursaphelenchus okinawaensis</name>
    <dbReference type="NCBI Taxonomy" id="465554"/>
    <lineage>
        <taxon>Eukaryota</taxon>
        <taxon>Metazoa</taxon>
        <taxon>Ecdysozoa</taxon>
        <taxon>Nematoda</taxon>
        <taxon>Chromadorea</taxon>
        <taxon>Rhabditida</taxon>
        <taxon>Tylenchina</taxon>
        <taxon>Tylenchomorpha</taxon>
        <taxon>Aphelenchoidea</taxon>
        <taxon>Aphelenchoididae</taxon>
        <taxon>Bursaphelenchus</taxon>
    </lineage>
</organism>
<proteinExistence type="predicted"/>
<dbReference type="Proteomes" id="UP000614601">
    <property type="component" value="Unassembled WGS sequence"/>
</dbReference>
<keyword evidence="2" id="KW-1185">Reference proteome</keyword>
<dbReference type="EMBL" id="CAJFDH010000003">
    <property type="protein sequence ID" value="CAD5213443.1"/>
    <property type="molecule type" value="Genomic_DNA"/>
</dbReference>
<dbReference type="EMBL" id="CAJFCW020000003">
    <property type="protein sequence ID" value="CAG9100877.1"/>
    <property type="molecule type" value="Genomic_DNA"/>
</dbReference>
<name>A0A811KCF1_9BILA</name>
<protein>
    <submittedName>
        <fullName evidence="1">Uncharacterized protein</fullName>
    </submittedName>
</protein>
<gene>
    <name evidence="1" type="ORF">BOKJ2_LOCUS5095</name>
</gene>